<proteinExistence type="predicted"/>
<dbReference type="AlphaFoldDB" id="A0A402D0U7"/>
<dbReference type="RefSeq" id="WP_119323135.1">
    <property type="nucleotide sequence ID" value="NZ_AP025739.1"/>
</dbReference>
<evidence type="ECO:0000313" key="2">
    <source>
        <dbReference type="Proteomes" id="UP000287394"/>
    </source>
</evidence>
<name>A0A402D0U7_9BACT</name>
<gene>
    <name evidence="1" type="ORF">CCAX7_55850</name>
</gene>
<protein>
    <submittedName>
        <fullName evidence="1">Uncharacterized protein</fullName>
    </submittedName>
</protein>
<organism evidence="1 2">
    <name type="scientific">Capsulimonas corticalis</name>
    <dbReference type="NCBI Taxonomy" id="2219043"/>
    <lineage>
        <taxon>Bacteria</taxon>
        <taxon>Bacillati</taxon>
        <taxon>Armatimonadota</taxon>
        <taxon>Armatimonadia</taxon>
        <taxon>Capsulimonadales</taxon>
        <taxon>Capsulimonadaceae</taxon>
        <taxon>Capsulimonas</taxon>
    </lineage>
</organism>
<accession>A0A402D0U7</accession>
<dbReference type="Pfam" id="PF14435">
    <property type="entry name" value="SUKH-4"/>
    <property type="match status" value="1"/>
</dbReference>
<keyword evidence="2" id="KW-1185">Reference proteome</keyword>
<dbReference type="Proteomes" id="UP000287394">
    <property type="component" value="Chromosome"/>
</dbReference>
<dbReference type="KEGG" id="ccot:CCAX7_55850"/>
<dbReference type="EMBL" id="AP025739">
    <property type="protein sequence ID" value="BDI33534.1"/>
    <property type="molecule type" value="Genomic_DNA"/>
</dbReference>
<reference evidence="1 2" key="1">
    <citation type="journal article" date="2019" name="Int. J. Syst. Evol. Microbiol.">
        <title>Capsulimonas corticalis gen. nov., sp. nov., an aerobic capsulated bacterium, of a novel bacterial order, Capsulimonadales ord. nov., of the class Armatimonadia of the phylum Armatimonadetes.</title>
        <authorList>
            <person name="Li J."/>
            <person name="Kudo C."/>
            <person name="Tonouchi A."/>
        </authorList>
    </citation>
    <scope>NUCLEOTIDE SEQUENCE [LARGE SCALE GENOMIC DNA]</scope>
    <source>
        <strain evidence="1 2">AX-7</strain>
    </source>
</reference>
<dbReference type="OrthoDB" id="893152at2"/>
<dbReference type="InterPro" id="IPR025851">
    <property type="entry name" value="SUKH-4"/>
</dbReference>
<sequence length="183" mass="20468">MTADQFIASWRYGDLIRIDGSALKALNIPARSHEFLRGAGLPASIPMDQSRRLTLLPSIQVGVGSLFDCVGENAYRALYRSDREIVNAGGLLCLEEGTGSVVWCYPDGAPSTFVNSSVEQFAASATAFCELLEARDEIEDQEALLALYQQFRRRLYVADRRALRSLFYYWPGEIQAYHECDVD</sequence>
<evidence type="ECO:0000313" key="1">
    <source>
        <dbReference type="EMBL" id="BDI33534.1"/>
    </source>
</evidence>